<accession>A0ABD2QIB8</accession>
<organism evidence="2 3">
    <name type="scientific">Cichlidogyrus casuarinus</name>
    <dbReference type="NCBI Taxonomy" id="1844966"/>
    <lineage>
        <taxon>Eukaryota</taxon>
        <taxon>Metazoa</taxon>
        <taxon>Spiralia</taxon>
        <taxon>Lophotrochozoa</taxon>
        <taxon>Platyhelminthes</taxon>
        <taxon>Monogenea</taxon>
        <taxon>Monopisthocotylea</taxon>
        <taxon>Dactylogyridea</taxon>
        <taxon>Ancyrocephalidae</taxon>
        <taxon>Cichlidogyrus</taxon>
    </lineage>
</organism>
<dbReference type="PROSITE" id="PS50206">
    <property type="entry name" value="RHODANESE_3"/>
    <property type="match status" value="1"/>
</dbReference>
<keyword evidence="3" id="KW-1185">Reference proteome</keyword>
<proteinExistence type="predicted"/>
<dbReference type="Gene3D" id="3.40.250.10">
    <property type="entry name" value="Rhodanese-like domain"/>
    <property type="match status" value="1"/>
</dbReference>
<dbReference type="Pfam" id="PF00581">
    <property type="entry name" value="Rhodanese"/>
    <property type="match status" value="1"/>
</dbReference>
<gene>
    <name evidence="2" type="ORF">Ciccas_003207</name>
</gene>
<dbReference type="InterPro" id="IPR001763">
    <property type="entry name" value="Rhodanese-like_dom"/>
</dbReference>
<evidence type="ECO:0000313" key="2">
    <source>
        <dbReference type="EMBL" id="KAL3318141.1"/>
    </source>
</evidence>
<dbReference type="Proteomes" id="UP001626550">
    <property type="component" value="Unassembled WGS sequence"/>
</dbReference>
<dbReference type="PANTHER" id="PTHR44086">
    <property type="entry name" value="THIOSULFATE SULFURTRANSFERASE RDL2, MITOCHONDRIAL-RELATED"/>
    <property type="match status" value="1"/>
</dbReference>
<evidence type="ECO:0000313" key="3">
    <source>
        <dbReference type="Proteomes" id="UP001626550"/>
    </source>
</evidence>
<name>A0ABD2QIB8_9PLAT</name>
<protein>
    <recommendedName>
        <fullName evidence="1">Rhodanese domain-containing protein</fullName>
    </recommendedName>
</protein>
<comment type="caution">
    <text evidence="2">The sequence shown here is derived from an EMBL/GenBank/DDBJ whole genome shotgun (WGS) entry which is preliminary data.</text>
</comment>
<dbReference type="SUPFAM" id="SSF52821">
    <property type="entry name" value="Rhodanese/Cell cycle control phosphatase"/>
    <property type="match status" value="1"/>
</dbReference>
<dbReference type="SMART" id="SM00450">
    <property type="entry name" value="RHOD"/>
    <property type="match status" value="1"/>
</dbReference>
<dbReference type="AlphaFoldDB" id="A0ABD2QIB8"/>
<sequence length="168" mass="18912">MIFRCMQKVLRAVAPIGHRTVLIKSPLSIQPAVYPNIQPRFYHKSDDIKVDPWIPKTALDTSTFKLMLDSIPVQLFDVRSTEDHGKTGSINNATNIPLADLKVALHLNPPDFKLKYNIEKPKASDDNLVFYGSKDVSGIAACEIAHKAGFKKSKYYQDGWEGWNKPSQ</sequence>
<dbReference type="PANTHER" id="PTHR44086:SF10">
    <property type="entry name" value="THIOSULFATE SULFURTRANSFERASE_RHODANESE-LIKE DOMAIN-CONTAINING PROTEIN 3"/>
    <property type="match status" value="1"/>
</dbReference>
<feature type="domain" description="Rhodanese" evidence="1">
    <location>
        <begin position="69"/>
        <end position="165"/>
    </location>
</feature>
<evidence type="ECO:0000259" key="1">
    <source>
        <dbReference type="PROSITE" id="PS50206"/>
    </source>
</evidence>
<dbReference type="EMBL" id="JBJKFK010000283">
    <property type="protein sequence ID" value="KAL3318141.1"/>
    <property type="molecule type" value="Genomic_DNA"/>
</dbReference>
<reference evidence="2 3" key="1">
    <citation type="submission" date="2024-11" db="EMBL/GenBank/DDBJ databases">
        <title>Adaptive evolution of stress response genes in parasites aligns with host niche diversity.</title>
        <authorList>
            <person name="Hahn C."/>
            <person name="Resl P."/>
        </authorList>
    </citation>
    <scope>NUCLEOTIDE SEQUENCE [LARGE SCALE GENOMIC DNA]</scope>
    <source>
        <strain evidence="2">EGGRZ-B1_66</strain>
        <tissue evidence="2">Body</tissue>
    </source>
</reference>
<dbReference type="InterPro" id="IPR036873">
    <property type="entry name" value="Rhodanese-like_dom_sf"/>
</dbReference>